<sequence>MKLFLKCKKHLILYFNLIIFSIKSGKSLSNNNNFTPTRDFGTLFNYKNFQELNKNIPNSGELNLFAENIQANRIYEKNDFEKKFKTKEKNTVNRTRGSSTNELHKFSKYWLKKLGIPKEVPPSAWCSEDGVIVGIPITKNVSKILNEKIKSINGREVPVITEDFLDNFFEQNYNGQLYSKGLNIACSGKAVISNSFYEISGNKKIDSLMLNFPKNKDCEFVYEFITDKYRYRVYKIDPFDKRLWIEEKDQVKNRNGISTNKNISNVRNVRTVDWDSRSKNNLNDEIDLPSALSIISVCISKISDDSEEFDDFHSQCYSNARWYKSVRGRLLYRSESGKLQGKIVGDGKYLIDNDLRDSSMFGMLLSSIFTAGIKNNINVPNDEDEHIFFNKLDVKDNGENTDYIRKIYLWPSYCEYKTNLTQKNDNQSVNTNEKTGMRTIENEFERMSIIDYFNIIVKNGCPVQGVKLSILVNIETLLIFSLSDEKWSLLPNISNQNITMRCAIKLYRQKQTLESQGCLPPKLDDSNTNKNLYINSEPKKRWTDFNREFNNKVEREEIKTNHKEWSERKWSDYFNTPTRRMLMEGQWSFDPNSRLDQTEVINIQPNTVGLRSEITGKSILNTPKIGRESISGGSGNKSYLLFNKENAESLNNQNLQKNFPESLGNGENDQFVSKSDSNLYSRRLPSEPMIHSVFQNILWRDWLIRYAPLVGNNGNFVRVGTNFAFAFLGESYVEEAATLGFSYDRAILSYLSGKRLAQLGRFLTFGYTQGLYGVRVDRSSTINAWGVDLQARYFISSTLVSFGLREYAQHISVREIGLSLRHSFSQKEVIVGQQFSTEAIASFKTLFVDVATNVKNKSYGFAFGLRGYQFTVVRNFSTRTTDFLGNWGNGWQLLLSSTFPGKDDPTIVTRAGAGRLGRSFVLAGAGIGRDMVPIVSFQTQLDDVGVILEFSPSINERIFAYGIEINHFAYFWESIFSAERVPVPIVLGIEPKELSNVVFG</sequence>
<accession>A0A7S7LG42</accession>
<dbReference type="Proteomes" id="UP000593906">
    <property type="component" value="Chromosome 5"/>
</dbReference>
<dbReference type="EMBL" id="CP044418">
    <property type="protein sequence ID" value="QOY41510.1"/>
    <property type="molecule type" value="Genomic_DNA"/>
</dbReference>
<name>A0A7S7LG42_CRYPV</name>
<evidence type="ECO:0000313" key="1">
    <source>
        <dbReference type="EMBL" id="QOY41510.1"/>
    </source>
</evidence>
<proteinExistence type="predicted"/>
<organism evidence="1 2">
    <name type="scientific">Cryptosporidium parvum</name>
    <dbReference type="NCBI Taxonomy" id="5807"/>
    <lineage>
        <taxon>Eukaryota</taxon>
        <taxon>Sar</taxon>
        <taxon>Alveolata</taxon>
        <taxon>Apicomplexa</taxon>
        <taxon>Conoidasida</taxon>
        <taxon>Coccidia</taxon>
        <taxon>Eucoccidiorida</taxon>
        <taxon>Eimeriorina</taxon>
        <taxon>Cryptosporidiidae</taxon>
        <taxon>Cryptosporidium</taxon>
    </lineage>
</organism>
<dbReference type="VEuPathDB" id="CryptoDB:CPATCC_0022560"/>
<evidence type="ECO:0000313" key="2">
    <source>
        <dbReference type="Proteomes" id="UP000593906"/>
    </source>
</evidence>
<reference evidence="1 2" key="1">
    <citation type="submission" date="2019-09" db="EMBL/GenBank/DDBJ databases">
        <title>Consistent, comparative and evidence-based genome assembly and annotation for Cryptosporidium parvum, C. hominis and C. tyzzeri.</title>
        <authorList>
            <person name="Baptista R.P."/>
            <person name="Li Y."/>
            <person name="Sateriale A."/>
            <person name="Ansell B."/>
            <person name="Jex A."/>
            <person name="Sanders M."/>
            <person name="Brooks K."/>
            <person name="Tracey A."/>
            <person name="Berriman M."/>
            <person name="Striepen B."/>
            <person name="Cotton J.A."/>
            <person name="Kissinger J.C."/>
        </authorList>
    </citation>
    <scope>NUCLEOTIDE SEQUENCE [LARGE SCALE GENOMIC DNA]</scope>
    <source>
        <strain evidence="1 2">IOWA-ATCC</strain>
    </source>
</reference>
<protein>
    <submittedName>
        <fullName evidence="1">Uncharacterized protein</fullName>
    </submittedName>
</protein>
<dbReference type="AlphaFoldDB" id="A0A7S7LG42"/>
<gene>
    <name evidence="1" type="ORF">CPATCC_002074</name>
</gene>